<evidence type="ECO:0000256" key="1">
    <source>
        <dbReference type="SAM" id="SignalP"/>
    </source>
</evidence>
<feature type="signal peptide" evidence="1">
    <location>
        <begin position="1"/>
        <end position="16"/>
    </location>
</feature>
<keyword evidence="1" id="KW-0732">Signal</keyword>
<dbReference type="EMBL" id="LLXJ01004395">
    <property type="protein sequence ID" value="PKB95843.1"/>
    <property type="molecule type" value="Genomic_DNA"/>
</dbReference>
<dbReference type="AlphaFoldDB" id="A0A2N0NMP7"/>
<name>A0A2N0NMP7_9GLOM</name>
<sequence>MFFNVSIFILFYRLAAFRTPPGQNFEGTGNRSRDWVSHFEEAERQVLDSHFEGGSLPDSHFKGINWSLWNVIGWYRLEPLGGIVLVGTFGQNSIGWDLLGRIVSNFTNVFSFYNLWLPGCFLNGTSKLFVGIEPTGTMSKPLTTNSREKSKLALVFSTEI</sequence>
<reference evidence="2 3" key="2">
    <citation type="submission" date="2017-09" db="EMBL/GenBank/DDBJ databases">
        <title>Extensive intraspecific genome diversity in a model arbuscular mycorrhizal fungus.</title>
        <authorList>
            <person name="Chen E.C."/>
            <person name="Morin E."/>
            <person name="Beaudet D."/>
            <person name="Noel J."/>
            <person name="Ndikumana S."/>
            <person name="Charron P."/>
            <person name="St-Onge C."/>
            <person name="Giorgi J."/>
            <person name="Grigoriev I.V."/>
            <person name="Roux C."/>
            <person name="Martin F.M."/>
            <person name="Corradi N."/>
        </authorList>
    </citation>
    <scope>NUCLEOTIDE SEQUENCE [LARGE SCALE GENOMIC DNA]</scope>
    <source>
        <strain evidence="2 3">A5</strain>
    </source>
</reference>
<organism evidence="2 3">
    <name type="scientific">Rhizophagus irregularis</name>
    <dbReference type="NCBI Taxonomy" id="588596"/>
    <lineage>
        <taxon>Eukaryota</taxon>
        <taxon>Fungi</taxon>
        <taxon>Fungi incertae sedis</taxon>
        <taxon>Mucoromycota</taxon>
        <taxon>Glomeromycotina</taxon>
        <taxon>Glomeromycetes</taxon>
        <taxon>Glomerales</taxon>
        <taxon>Glomeraceae</taxon>
        <taxon>Rhizophagus</taxon>
    </lineage>
</organism>
<proteinExistence type="predicted"/>
<evidence type="ECO:0000313" key="3">
    <source>
        <dbReference type="Proteomes" id="UP000232722"/>
    </source>
</evidence>
<reference evidence="2 3" key="1">
    <citation type="submission" date="2016-04" db="EMBL/GenBank/DDBJ databases">
        <title>Genome analyses suggest a sexual origin of heterokaryosis in a supposedly ancient asexual fungus.</title>
        <authorList>
            <person name="Ropars J."/>
            <person name="Sedzielewska K."/>
            <person name="Noel J."/>
            <person name="Charron P."/>
            <person name="Farinelli L."/>
            <person name="Marton T."/>
            <person name="Kruger M."/>
            <person name="Pelin A."/>
            <person name="Brachmann A."/>
            <person name="Corradi N."/>
        </authorList>
    </citation>
    <scope>NUCLEOTIDE SEQUENCE [LARGE SCALE GENOMIC DNA]</scope>
    <source>
        <strain evidence="2 3">A5</strain>
    </source>
</reference>
<feature type="chain" id="PRO_5014657757" evidence="1">
    <location>
        <begin position="17"/>
        <end position="160"/>
    </location>
</feature>
<dbReference type="Proteomes" id="UP000232722">
    <property type="component" value="Unassembled WGS sequence"/>
</dbReference>
<comment type="caution">
    <text evidence="2">The sequence shown here is derived from an EMBL/GenBank/DDBJ whole genome shotgun (WGS) entry which is preliminary data.</text>
</comment>
<gene>
    <name evidence="2" type="ORF">RhiirA5_435926</name>
</gene>
<protein>
    <submittedName>
        <fullName evidence="2">Uncharacterized protein</fullName>
    </submittedName>
</protein>
<evidence type="ECO:0000313" key="2">
    <source>
        <dbReference type="EMBL" id="PKB95843.1"/>
    </source>
</evidence>
<accession>A0A2N0NMP7</accession>
<dbReference type="VEuPathDB" id="FungiDB:RhiirFUN_007318"/>
<dbReference type="VEuPathDB" id="FungiDB:RhiirA1_477872"/>